<feature type="non-terminal residue" evidence="1">
    <location>
        <position position="1"/>
    </location>
</feature>
<keyword evidence="2" id="KW-1185">Reference proteome</keyword>
<gene>
    <name evidence="1" type="ORF">DHETER_LOCUS15124</name>
</gene>
<reference evidence="1" key="1">
    <citation type="submission" date="2021-06" db="EMBL/GenBank/DDBJ databases">
        <authorList>
            <person name="Kallberg Y."/>
            <person name="Tangrot J."/>
            <person name="Rosling A."/>
        </authorList>
    </citation>
    <scope>NUCLEOTIDE SEQUENCE</scope>
    <source>
        <strain evidence="1">IL203A</strain>
    </source>
</reference>
<feature type="non-terminal residue" evidence="1">
    <location>
        <position position="163"/>
    </location>
</feature>
<protein>
    <submittedName>
        <fullName evidence="1">11698_t:CDS:1</fullName>
    </submittedName>
</protein>
<evidence type="ECO:0000313" key="2">
    <source>
        <dbReference type="Proteomes" id="UP000789702"/>
    </source>
</evidence>
<dbReference type="EMBL" id="CAJVPU010050185">
    <property type="protein sequence ID" value="CAG8758862.1"/>
    <property type="molecule type" value="Genomic_DNA"/>
</dbReference>
<proteinExistence type="predicted"/>
<name>A0ACA9QR71_9GLOM</name>
<sequence>GQNIDTNVNESGNRLIENSLRRWAIENISTQGISNIAIAVRNATGRLCDVVRILKSRGMQSEMNITNITTNDYYFKRDLLDNLPVSKFYILVELFEPLKHINVVTERNVTDLFVKATNILSEIPQFTFDMEYKTLESFLKFLFLHANISIFGSAFETNKFSFL</sequence>
<accession>A0ACA9QR71</accession>
<evidence type="ECO:0000313" key="1">
    <source>
        <dbReference type="EMBL" id="CAG8758862.1"/>
    </source>
</evidence>
<comment type="caution">
    <text evidence="1">The sequence shown here is derived from an EMBL/GenBank/DDBJ whole genome shotgun (WGS) entry which is preliminary data.</text>
</comment>
<organism evidence="1 2">
    <name type="scientific">Dentiscutata heterogama</name>
    <dbReference type="NCBI Taxonomy" id="1316150"/>
    <lineage>
        <taxon>Eukaryota</taxon>
        <taxon>Fungi</taxon>
        <taxon>Fungi incertae sedis</taxon>
        <taxon>Mucoromycota</taxon>
        <taxon>Glomeromycotina</taxon>
        <taxon>Glomeromycetes</taxon>
        <taxon>Diversisporales</taxon>
        <taxon>Gigasporaceae</taxon>
        <taxon>Dentiscutata</taxon>
    </lineage>
</organism>
<dbReference type="Proteomes" id="UP000789702">
    <property type="component" value="Unassembled WGS sequence"/>
</dbReference>